<comment type="caution">
    <text evidence="2">The sequence shown here is derived from an EMBL/GenBank/DDBJ whole genome shotgun (WGS) entry which is preliminary data.</text>
</comment>
<name>A0A8T1M0C7_CLOSI</name>
<dbReference type="AlphaFoldDB" id="A0A8T1M0C7"/>
<accession>A0A8T1M0C7</accession>
<feature type="signal peptide" evidence="1">
    <location>
        <begin position="1"/>
        <end position="18"/>
    </location>
</feature>
<dbReference type="EMBL" id="NIRI02000076">
    <property type="protein sequence ID" value="KAG5442408.1"/>
    <property type="molecule type" value="Genomic_DNA"/>
</dbReference>
<protein>
    <submittedName>
        <fullName evidence="2">Uncharacterized protein</fullName>
    </submittedName>
</protein>
<gene>
    <name evidence="2" type="ORF">CSKR_108599</name>
</gene>
<evidence type="ECO:0000313" key="3">
    <source>
        <dbReference type="Proteomes" id="UP000286415"/>
    </source>
</evidence>
<reference evidence="2 3" key="2">
    <citation type="journal article" date="2021" name="Genomics">
        <title>High-quality reference genome for Clonorchis sinensis.</title>
        <authorList>
            <person name="Young N.D."/>
            <person name="Stroehlein A.J."/>
            <person name="Kinkar L."/>
            <person name="Wang T."/>
            <person name="Sohn W.M."/>
            <person name="Chang B.C.H."/>
            <person name="Kaur P."/>
            <person name="Weisz D."/>
            <person name="Dudchenko O."/>
            <person name="Aiden E.L."/>
            <person name="Korhonen P.K."/>
            <person name="Gasser R.B."/>
        </authorList>
    </citation>
    <scope>NUCLEOTIDE SEQUENCE [LARGE SCALE GENOMIC DNA]</scope>
    <source>
        <strain evidence="2">Cs-k2</strain>
    </source>
</reference>
<feature type="chain" id="PRO_5035939685" evidence="1">
    <location>
        <begin position="19"/>
        <end position="113"/>
    </location>
</feature>
<proteinExistence type="predicted"/>
<sequence>MAMCIIFITVGLLQSVLARSIPPYDLCMEGCGEDPPRHELGRIRRVEMCRDRCNREERTRCLAAHPNNEREKRKCWRAARDRCIERCGNSRGCIQICRQLHTPPAQQINLPIL</sequence>
<reference evidence="2 3" key="1">
    <citation type="journal article" date="2018" name="Biotechnol. Adv.">
        <title>Improved genomic resources and new bioinformatic workflow for the carcinogenic parasite Clonorchis sinensis: Biotechnological implications.</title>
        <authorList>
            <person name="Wang D."/>
            <person name="Korhonen P.K."/>
            <person name="Gasser R.B."/>
            <person name="Young N.D."/>
        </authorList>
    </citation>
    <scope>NUCLEOTIDE SEQUENCE [LARGE SCALE GENOMIC DNA]</scope>
    <source>
        <strain evidence="2">Cs-k2</strain>
    </source>
</reference>
<evidence type="ECO:0000313" key="2">
    <source>
        <dbReference type="EMBL" id="KAG5442408.1"/>
    </source>
</evidence>
<dbReference type="Proteomes" id="UP000286415">
    <property type="component" value="Unassembled WGS sequence"/>
</dbReference>
<keyword evidence="3" id="KW-1185">Reference proteome</keyword>
<keyword evidence="1" id="KW-0732">Signal</keyword>
<dbReference type="OrthoDB" id="10306007at2759"/>
<organism evidence="2 3">
    <name type="scientific">Clonorchis sinensis</name>
    <name type="common">Chinese liver fluke</name>
    <dbReference type="NCBI Taxonomy" id="79923"/>
    <lineage>
        <taxon>Eukaryota</taxon>
        <taxon>Metazoa</taxon>
        <taxon>Spiralia</taxon>
        <taxon>Lophotrochozoa</taxon>
        <taxon>Platyhelminthes</taxon>
        <taxon>Trematoda</taxon>
        <taxon>Digenea</taxon>
        <taxon>Opisthorchiida</taxon>
        <taxon>Opisthorchiata</taxon>
        <taxon>Opisthorchiidae</taxon>
        <taxon>Clonorchis</taxon>
    </lineage>
</organism>
<evidence type="ECO:0000256" key="1">
    <source>
        <dbReference type="SAM" id="SignalP"/>
    </source>
</evidence>